<dbReference type="CDD" id="cd00054">
    <property type="entry name" value="EGF_CA"/>
    <property type="match status" value="5"/>
</dbReference>
<sequence length="1419" mass="159769">MILNMELSPHALSWITLWCCLYLGYGFQCPRECTCSGASLDCSHRELTHVPRNVPLSTERLDLQANNITAIRKTDFEGLKRLRILQLLDNQIHTIERGAFQDLSSMERLRLNNNRLRSLPDSLFINMPRLYRLDLSHNMLTVIGRKTLRGSPLLKNLQMDNNQITCVDDSTIRSLKEMEILTLNQNNITTLGKDLFANMPKLRVLRISENKLICDCHLSWLAKWLRRNARLALFTKCASPHHLRHKEVAELHEPEFKCNGVENTHPEGCSVEPICPYPCTCTDGIVDCRDRGLTHIPDNIPESTSELRLEQNQISEVPSQAFIHYKRLRRIDLSNNHISELASDAFAGLKSLTSLVLYGNRIHNLPPGIFSGLNSLQLLLLNANKISCIRTDTFADLHHLNLLSLYDNNIQSLANGTFAPLRSIQTLHLAKNPFICDCNLRWLSEYLHSNPIETSGARCETPKRMQRKRIGQMKDSKFKCKGSEEHRTKQAGNCVIDKACPSSCVCEGTIVDCSGRRLKEIPNDIPMFTTDMRLNDNQITVLKPTGLFKKLPNLQKIDLRNNQIVTLEDNSFEGAGPVTDLLLNDNKISELGANTFTGLSNLRTLSLFNNQIGCIMPGAFDKLRHLSTLNLVSNPFNCNCHLGWLSDWFKKKNIVTGNPRCHSPHNLKDVPIQDVSYKDFQCDENNNDNSCLPNSHCPAKCTCTDTVVRCSRAYLKDIPKDIPLDTTELYMDGNEIKDIPKELRLLKHLTRLELSNNQISFLPSYTFSNLTKLSTLTLSYNKLQCIQKHGFAGLRSLRILSLHGNDLSMFPEGSFDDLISLTHIALGANPMFCDCNLRWLAGWLKKDYVEAGIASCSGPSGMTDKVILHSVPEQFNCLGDPPNDILAKCNICYTFPCQHGATCKANDNKHYLCECAPGFHGKNCEYIIDACYGHPCENTGTCKVLEEGRFSCHCPTGFEGDRCETNIDDCIGHNCQNNATCQDKIEGYECICPPGYTGNSCEKKIEYCSIETNPCKNGAECIDHSTHYSCMCPSGYTGQNCGKNIDDCVEHMCQNGGTCVDGVNLYTCQCPEGFTGILCEIAPTVSMLYPKTSPCQQHDCKHGMCFQPMGSTDYICKCSAGYEGEKCETLTTINLKDNDSFVQLPPLMTKPNLNVTLTVATLQGNGIVFYNGDSAHLAVELFRGRIRVSYDVGNYPVSTMFSYEIVDDGNYHTIELLTVKKNCTMRIDSGQIRTIINEGNKEYLSVHSPMFLGGLPYEENMKAQKQWHVRNGTSFSGCIKRLYINERLINFTSVDKQYRVTPGCMKFDNPDPCKSNACRAGKCRPRDGFNYECHCRVGWGGEYCDEAPTCKKLVHREYYEENGCRSRKKVKSAQCVGTCNGECCSPRKTKRRKIRLFCDNGSSYEKEIEVVRKCDCKRC</sequence>
<dbReference type="Pfam" id="PF13855">
    <property type="entry name" value="LRR_8"/>
    <property type="match status" value="7"/>
</dbReference>
<evidence type="ECO:0000256" key="6">
    <source>
        <dbReference type="ARBA" id="ARBA00022729"/>
    </source>
</evidence>
<dbReference type="GO" id="GO:0005576">
    <property type="term" value="C:extracellular region"/>
    <property type="evidence" value="ECO:0007669"/>
    <property type="project" value="UniProtKB-SubCell"/>
</dbReference>
<feature type="domain" description="EGF-like" evidence="14">
    <location>
        <begin position="966"/>
        <end position="1002"/>
    </location>
</feature>
<feature type="disulfide bond" evidence="10">
    <location>
        <begin position="1070"/>
        <end position="1079"/>
    </location>
</feature>
<dbReference type="SMART" id="SM00369">
    <property type="entry name" value="LRR_TYP"/>
    <property type="match status" value="17"/>
</dbReference>
<evidence type="ECO:0000256" key="9">
    <source>
        <dbReference type="ARBA" id="ARBA00023180"/>
    </source>
</evidence>
<dbReference type="GO" id="GO:0048513">
    <property type="term" value="P:animal organ development"/>
    <property type="evidence" value="ECO:0007669"/>
    <property type="project" value="UniProtKB-ARBA"/>
</dbReference>
<evidence type="ECO:0000256" key="3">
    <source>
        <dbReference type="ARBA" id="ARBA00022525"/>
    </source>
</evidence>
<dbReference type="Pfam" id="PF12661">
    <property type="entry name" value="hEGF"/>
    <property type="match status" value="1"/>
</dbReference>
<dbReference type="InterPro" id="IPR000372">
    <property type="entry name" value="LRRNT"/>
</dbReference>
<feature type="signal peptide" evidence="11">
    <location>
        <begin position="1"/>
        <end position="26"/>
    </location>
</feature>
<feature type="disulfide bond" evidence="10">
    <location>
        <begin position="992"/>
        <end position="1001"/>
    </location>
</feature>
<dbReference type="Pfam" id="PF01463">
    <property type="entry name" value="LRRCT"/>
    <property type="match status" value="3"/>
</dbReference>
<dbReference type="FunFam" id="2.10.25.10:FF:000556">
    <property type="entry name" value="Blast:Protein slit"/>
    <property type="match status" value="1"/>
</dbReference>
<dbReference type="PANTHER" id="PTHR45836">
    <property type="entry name" value="SLIT HOMOLOG"/>
    <property type="match status" value="1"/>
</dbReference>
<dbReference type="SMART" id="SM00082">
    <property type="entry name" value="LRRCT"/>
    <property type="match status" value="4"/>
</dbReference>
<evidence type="ECO:0000259" key="12">
    <source>
        <dbReference type="PROSITE" id="PS01225"/>
    </source>
</evidence>
<dbReference type="FunFam" id="2.10.25.10:FF:000063">
    <property type="entry name" value="Slit guidance ligand 2"/>
    <property type="match status" value="1"/>
</dbReference>
<dbReference type="PROSITE" id="PS00010">
    <property type="entry name" value="ASX_HYDROXYL"/>
    <property type="match status" value="3"/>
</dbReference>
<dbReference type="SMART" id="SM00181">
    <property type="entry name" value="EGF"/>
    <property type="match status" value="7"/>
</dbReference>
<feature type="domain" description="CTCK" evidence="12">
    <location>
        <begin position="1344"/>
        <end position="1419"/>
    </location>
</feature>
<dbReference type="PROSITE" id="PS50025">
    <property type="entry name" value="LAM_G_DOMAIN"/>
    <property type="match status" value="1"/>
</dbReference>
<comment type="subcellular location">
    <subcellularLocation>
        <location evidence="1">Secreted</location>
    </subcellularLocation>
</comment>
<accession>A0A2I2MJP8</accession>
<feature type="domain" description="EGF-like" evidence="14">
    <location>
        <begin position="1044"/>
        <end position="1080"/>
    </location>
</feature>
<name>A0A2I2MJP8_NARAN</name>
<dbReference type="SMART" id="SM00368">
    <property type="entry name" value="LRR_RI"/>
    <property type="match status" value="4"/>
</dbReference>
<evidence type="ECO:0000259" key="14">
    <source>
        <dbReference type="PROSITE" id="PS50026"/>
    </source>
</evidence>
<feature type="disulfide bond" evidence="10">
    <location>
        <begin position="1313"/>
        <end position="1323"/>
    </location>
</feature>
<evidence type="ECO:0000256" key="4">
    <source>
        <dbReference type="ARBA" id="ARBA00022536"/>
    </source>
</evidence>
<dbReference type="FunFam" id="2.10.25.10:FF:000045">
    <property type="entry name" value="Slit guidance ligand 2"/>
    <property type="match status" value="2"/>
</dbReference>
<dbReference type="InterPro" id="IPR000483">
    <property type="entry name" value="Cys-rich_flank_reg_C"/>
</dbReference>
<feature type="domain" description="Laminin G" evidence="13">
    <location>
        <begin position="1131"/>
        <end position="1304"/>
    </location>
</feature>
<dbReference type="InterPro" id="IPR001881">
    <property type="entry name" value="EGF-like_Ca-bd_dom"/>
</dbReference>
<evidence type="ECO:0000256" key="2">
    <source>
        <dbReference type="ARBA" id="ARBA00022473"/>
    </source>
</evidence>
<dbReference type="GO" id="GO:0008201">
    <property type="term" value="F:heparin binding"/>
    <property type="evidence" value="ECO:0007669"/>
    <property type="project" value="TreeGrafter"/>
</dbReference>
<dbReference type="InterPro" id="IPR003591">
    <property type="entry name" value="Leu-rich_rpt_typical-subtyp"/>
</dbReference>
<dbReference type="FunFam" id="3.80.10.10:FF:000004">
    <property type="entry name" value="Slit guidance ligand 2"/>
    <property type="match status" value="1"/>
</dbReference>
<feature type="chain" id="PRO_5014115710" evidence="11">
    <location>
        <begin position="27"/>
        <end position="1419"/>
    </location>
</feature>
<dbReference type="SMART" id="SM00365">
    <property type="entry name" value="LRR_SD22"/>
    <property type="match status" value="7"/>
</dbReference>
<keyword evidence="7" id="KW-0677">Repeat</keyword>
<dbReference type="Pfam" id="PF01462">
    <property type="entry name" value="LRRNT"/>
    <property type="match status" value="4"/>
</dbReference>
<dbReference type="FunFam" id="3.80.10.10:FF:000032">
    <property type="entry name" value="Slit homolog 2 (Drosophila)"/>
    <property type="match status" value="1"/>
</dbReference>
<dbReference type="GO" id="GO:0048495">
    <property type="term" value="F:Roundabout binding"/>
    <property type="evidence" value="ECO:0007669"/>
    <property type="project" value="TreeGrafter"/>
</dbReference>
<dbReference type="Pfam" id="PF00008">
    <property type="entry name" value="EGF"/>
    <property type="match status" value="4"/>
</dbReference>
<dbReference type="PROSITE" id="PS01186">
    <property type="entry name" value="EGF_2"/>
    <property type="match status" value="7"/>
</dbReference>
<dbReference type="EMBL" id="LT968152">
    <property type="protein sequence ID" value="SOU94110.1"/>
    <property type="molecule type" value="mRNA"/>
</dbReference>
<protein>
    <submittedName>
        <fullName evidence="15">Slit</fullName>
    </submittedName>
</protein>
<feature type="disulfide bond" evidence="10">
    <location>
        <begin position="954"/>
        <end position="963"/>
    </location>
</feature>
<dbReference type="SMART" id="SM00179">
    <property type="entry name" value="EGF_CA"/>
    <property type="match status" value="6"/>
</dbReference>
<dbReference type="SUPFAM" id="SSF49899">
    <property type="entry name" value="Concanavalin A-like lectins/glucanases"/>
    <property type="match status" value="1"/>
</dbReference>
<dbReference type="PROSITE" id="PS01187">
    <property type="entry name" value="EGF_CA"/>
    <property type="match status" value="2"/>
</dbReference>
<evidence type="ECO:0000256" key="7">
    <source>
        <dbReference type="ARBA" id="ARBA00022737"/>
    </source>
</evidence>
<dbReference type="InterPro" id="IPR051355">
    <property type="entry name" value="Notch/Slit_guidance"/>
</dbReference>
<keyword evidence="6 11" id="KW-0732">Signal</keyword>
<dbReference type="PANTHER" id="PTHR45836:SF4">
    <property type="entry name" value="PROTEIN SLIT"/>
    <property type="match status" value="1"/>
</dbReference>
<feature type="disulfide bond" evidence="10">
    <location>
        <begin position="915"/>
        <end position="924"/>
    </location>
</feature>
<dbReference type="InterPro" id="IPR000152">
    <property type="entry name" value="EGF-type_Asp/Asn_hydroxyl_site"/>
</dbReference>
<evidence type="ECO:0000256" key="8">
    <source>
        <dbReference type="ARBA" id="ARBA00023157"/>
    </source>
</evidence>
<evidence type="ECO:0000259" key="13">
    <source>
        <dbReference type="PROSITE" id="PS50025"/>
    </source>
</evidence>
<dbReference type="GO" id="GO:0007411">
    <property type="term" value="P:axon guidance"/>
    <property type="evidence" value="ECO:0007669"/>
    <property type="project" value="TreeGrafter"/>
</dbReference>
<keyword evidence="4 10" id="KW-0245">EGF-like domain</keyword>
<feature type="domain" description="EGF-like" evidence="14">
    <location>
        <begin position="1309"/>
        <end position="1345"/>
    </location>
</feature>
<feature type="domain" description="EGF-like" evidence="14">
    <location>
        <begin position="927"/>
        <end position="964"/>
    </location>
</feature>
<dbReference type="FunFam" id="2.10.25.10:FF:000054">
    <property type="entry name" value="Slit guidance ligand 2"/>
    <property type="match status" value="1"/>
</dbReference>
<feature type="disulfide bond" evidence="10">
    <location>
        <begin position="1118"/>
        <end position="1127"/>
    </location>
</feature>
<dbReference type="SMART" id="SM00013">
    <property type="entry name" value="LRRNT"/>
    <property type="match status" value="4"/>
</dbReference>
<dbReference type="InterPro" id="IPR000742">
    <property type="entry name" value="EGF"/>
</dbReference>
<keyword evidence="5" id="KW-0433">Leucine-rich repeat</keyword>
<dbReference type="InterPro" id="IPR013320">
    <property type="entry name" value="ConA-like_dom_sf"/>
</dbReference>
<evidence type="ECO:0000256" key="10">
    <source>
        <dbReference type="PROSITE-ProRule" id="PRU00076"/>
    </source>
</evidence>
<keyword evidence="8 10" id="KW-1015">Disulfide bond</keyword>
<dbReference type="InterPro" id="IPR001791">
    <property type="entry name" value="Laminin_G"/>
</dbReference>
<keyword evidence="2" id="KW-0217">Developmental protein</keyword>
<evidence type="ECO:0000256" key="11">
    <source>
        <dbReference type="SAM" id="SignalP"/>
    </source>
</evidence>
<organism evidence="15">
    <name type="scientific">Narceus annularis</name>
    <name type="common">Millipede</name>
    <dbReference type="NCBI Taxonomy" id="174156"/>
    <lineage>
        <taxon>Eukaryota</taxon>
        <taxon>Metazoa</taxon>
        <taxon>Ecdysozoa</taxon>
        <taxon>Arthropoda</taxon>
        <taxon>Myriapoda</taxon>
        <taxon>Diplopoda</taxon>
        <taxon>Helminthomorpha</taxon>
        <taxon>Spirobolidae</taxon>
        <taxon>Narceus</taxon>
    </lineage>
</organism>
<feature type="disulfide bond" evidence="10">
    <location>
        <begin position="1335"/>
        <end position="1344"/>
    </location>
</feature>
<dbReference type="Pfam" id="PF00054">
    <property type="entry name" value="Laminin_G_1"/>
    <property type="match status" value="1"/>
</dbReference>
<feature type="disulfide bond" evidence="10">
    <location>
        <begin position="1095"/>
        <end position="1105"/>
    </location>
</feature>
<dbReference type="SMART" id="SM00364">
    <property type="entry name" value="LRR_BAC"/>
    <property type="match status" value="6"/>
</dbReference>
<dbReference type="SMART" id="SM00282">
    <property type="entry name" value="LamG"/>
    <property type="match status" value="1"/>
</dbReference>
<dbReference type="FunFam" id="2.60.120.200:FF:000134">
    <property type="entry name" value="Slit 2"/>
    <property type="match status" value="1"/>
</dbReference>
<dbReference type="PROSITE" id="PS50026">
    <property type="entry name" value="EGF_3"/>
    <property type="match status" value="7"/>
</dbReference>
<dbReference type="PROSITE" id="PS01225">
    <property type="entry name" value="CTCK_2"/>
    <property type="match status" value="1"/>
</dbReference>
<dbReference type="PROSITE" id="PS00022">
    <property type="entry name" value="EGF_1"/>
    <property type="match status" value="7"/>
</dbReference>
<dbReference type="Gene3D" id="2.10.25.10">
    <property type="entry name" value="Laminin"/>
    <property type="match status" value="6"/>
</dbReference>
<dbReference type="FunFam" id="3.80.10.10:FF:000002">
    <property type="entry name" value="Slit guidance ligand 2"/>
    <property type="match status" value="2"/>
</dbReference>
<dbReference type="Gene3D" id="2.60.120.200">
    <property type="match status" value="1"/>
</dbReference>
<evidence type="ECO:0000313" key="15">
    <source>
        <dbReference type="EMBL" id="SOU94110.1"/>
    </source>
</evidence>
<feature type="disulfide bond" evidence="10">
    <location>
        <begin position="1032"/>
        <end position="1041"/>
    </location>
</feature>
<evidence type="ECO:0000256" key="1">
    <source>
        <dbReference type="ARBA" id="ARBA00004613"/>
    </source>
</evidence>
<feature type="domain" description="EGF-like" evidence="14">
    <location>
        <begin position="890"/>
        <end position="925"/>
    </location>
</feature>
<dbReference type="SUPFAM" id="SSF57196">
    <property type="entry name" value="EGF/Laminin"/>
    <property type="match status" value="5"/>
</dbReference>
<feature type="domain" description="EGF-like" evidence="14">
    <location>
        <begin position="1004"/>
        <end position="1042"/>
    </location>
</feature>
<dbReference type="GO" id="GO:0005509">
    <property type="term" value="F:calcium ion binding"/>
    <property type="evidence" value="ECO:0007669"/>
    <property type="project" value="InterPro"/>
</dbReference>
<feature type="domain" description="EGF-like" evidence="14">
    <location>
        <begin position="1091"/>
        <end position="1128"/>
    </location>
</feature>
<evidence type="ECO:0000256" key="5">
    <source>
        <dbReference type="ARBA" id="ARBA00022614"/>
    </source>
</evidence>
<dbReference type="PROSITE" id="PS01185">
    <property type="entry name" value="CTCK_1"/>
    <property type="match status" value="1"/>
</dbReference>
<comment type="caution">
    <text evidence="10">Lacks conserved residue(s) required for the propagation of feature annotation.</text>
</comment>
<dbReference type="PROSITE" id="PS51450">
    <property type="entry name" value="LRR"/>
    <property type="match status" value="4"/>
</dbReference>
<dbReference type="InterPro" id="IPR006207">
    <property type="entry name" value="Cys_knot_C"/>
</dbReference>
<dbReference type="SMART" id="SM00041">
    <property type="entry name" value="CT"/>
    <property type="match status" value="1"/>
</dbReference>
<dbReference type="InterPro" id="IPR001611">
    <property type="entry name" value="Leu-rich_rpt"/>
</dbReference>
<keyword evidence="3" id="KW-0964">Secreted</keyword>
<dbReference type="Gene3D" id="3.80.10.10">
    <property type="entry name" value="Ribonuclease Inhibitor"/>
    <property type="match status" value="5"/>
</dbReference>
<dbReference type="CDD" id="cd00110">
    <property type="entry name" value="LamG"/>
    <property type="match status" value="1"/>
</dbReference>
<dbReference type="FunFam" id="2.10.25.10:FF:000118">
    <property type="entry name" value="protein delta homolog 2"/>
    <property type="match status" value="1"/>
</dbReference>
<dbReference type="InterPro" id="IPR013032">
    <property type="entry name" value="EGF-like_CS"/>
</dbReference>
<proteinExistence type="evidence at transcript level"/>
<keyword evidence="9" id="KW-0325">Glycoprotein</keyword>
<dbReference type="SUPFAM" id="SSF52058">
    <property type="entry name" value="L domain-like"/>
    <property type="match status" value="3"/>
</dbReference>
<reference evidence="15" key="1">
    <citation type="submission" date="2017-12" db="EMBL/GenBank/DDBJ databases">
        <authorList>
            <person name="Hurst M.R.H."/>
        </authorList>
    </citation>
    <scope>NUCLEOTIDE SEQUENCE</scope>
    <source>
        <tissue evidence="15">Embryonic</tissue>
    </source>
</reference>
<dbReference type="InterPro" id="IPR032675">
    <property type="entry name" value="LRR_dom_sf"/>
</dbReference>
<gene>
    <name evidence="15" type="primary">Slit</name>
</gene>
<dbReference type="InterPro" id="IPR018097">
    <property type="entry name" value="EGF_Ca-bd_CS"/>
</dbReference>